<evidence type="ECO:0000259" key="3">
    <source>
        <dbReference type="PROSITE" id="PS50240"/>
    </source>
</evidence>
<dbReference type="Proteomes" id="UP000695007">
    <property type="component" value="Unplaced"/>
</dbReference>
<dbReference type="FunFam" id="2.40.10.10:FF:000068">
    <property type="entry name" value="transmembrane protease serine 2"/>
    <property type="match status" value="1"/>
</dbReference>
<reference evidence="5" key="1">
    <citation type="submission" date="2025-08" db="UniProtKB">
        <authorList>
            <consortium name="RefSeq"/>
        </authorList>
    </citation>
    <scope>IDENTIFICATION</scope>
</reference>
<dbReference type="Pfam" id="PF00089">
    <property type="entry name" value="Trypsin"/>
    <property type="match status" value="1"/>
</dbReference>
<evidence type="ECO:0000313" key="5">
    <source>
        <dbReference type="RefSeq" id="XP_011497634.1"/>
    </source>
</evidence>
<dbReference type="PROSITE" id="PS50240">
    <property type="entry name" value="TRYPSIN_DOM"/>
    <property type="match status" value="1"/>
</dbReference>
<keyword evidence="2" id="KW-0732">Signal</keyword>
<dbReference type="PANTHER" id="PTHR24252:SF7">
    <property type="entry name" value="HYALIN"/>
    <property type="match status" value="1"/>
</dbReference>
<dbReference type="KEGG" id="csol:105362006"/>
<organism evidence="4 5">
    <name type="scientific">Ceratosolen solmsi marchali</name>
    <dbReference type="NCBI Taxonomy" id="326594"/>
    <lineage>
        <taxon>Eukaryota</taxon>
        <taxon>Metazoa</taxon>
        <taxon>Ecdysozoa</taxon>
        <taxon>Arthropoda</taxon>
        <taxon>Hexapoda</taxon>
        <taxon>Insecta</taxon>
        <taxon>Pterygota</taxon>
        <taxon>Neoptera</taxon>
        <taxon>Endopterygota</taxon>
        <taxon>Hymenoptera</taxon>
        <taxon>Apocrita</taxon>
        <taxon>Proctotrupomorpha</taxon>
        <taxon>Chalcidoidea</taxon>
        <taxon>Agaonidae</taxon>
        <taxon>Agaoninae</taxon>
        <taxon>Ceratosolen</taxon>
    </lineage>
</organism>
<dbReference type="InterPro" id="IPR043504">
    <property type="entry name" value="Peptidase_S1_PA_chymotrypsin"/>
</dbReference>
<accession>A0AAJ6YGH9</accession>
<dbReference type="CDD" id="cd00190">
    <property type="entry name" value="Tryp_SPc"/>
    <property type="match status" value="1"/>
</dbReference>
<sequence>MDFRIVICLCFSLFTDVFSKESRIYGGNPAAIHEFPHLVSIRTDYSNQHLCGGSIISQRNILTAAHCLRDVLRYLEGVKVYTGTATVNDIYGNAVRIQDVHLHPHCDIMNPDSTFYHDIAMIKLSTKIEFNNLQNKIALPTRAPKTGDFATIAGWGKTEYDLINSPILMQSPVVILNNTDCASRVPLPMGDTQFCTYYSAGIGICSGDDGGSVVSNGELYGVISFSHGCAQGIPDSQIENF</sequence>
<dbReference type="GO" id="GO:0004252">
    <property type="term" value="F:serine-type endopeptidase activity"/>
    <property type="evidence" value="ECO:0007669"/>
    <property type="project" value="InterPro"/>
</dbReference>
<dbReference type="SUPFAM" id="SSF50494">
    <property type="entry name" value="Trypsin-like serine proteases"/>
    <property type="match status" value="1"/>
</dbReference>
<dbReference type="GeneID" id="105362006"/>
<dbReference type="PRINTS" id="PR00722">
    <property type="entry name" value="CHYMOTRYPSIN"/>
</dbReference>
<dbReference type="InterPro" id="IPR001254">
    <property type="entry name" value="Trypsin_dom"/>
</dbReference>
<evidence type="ECO:0000256" key="2">
    <source>
        <dbReference type="SAM" id="SignalP"/>
    </source>
</evidence>
<dbReference type="RefSeq" id="XP_011497634.1">
    <property type="nucleotide sequence ID" value="XM_011499332.1"/>
</dbReference>
<dbReference type="SMART" id="SM00020">
    <property type="entry name" value="Tryp_SPc"/>
    <property type="match status" value="1"/>
</dbReference>
<dbReference type="InterPro" id="IPR001314">
    <property type="entry name" value="Peptidase_S1A"/>
</dbReference>
<dbReference type="PROSITE" id="PS00134">
    <property type="entry name" value="TRYPSIN_HIS"/>
    <property type="match status" value="1"/>
</dbReference>
<dbReference type="InterPro" id="IPR009003">
    <property type="entry name" value="Peptidase_S1_PA"/>
</dbReference>
<protein>
    <submittedName>
        <fullName evidence="5">Chymotrypsin-1-like</fullName>
    </submittedName>
</protein>
<name>A0AAJ6YGH9_9HYME</name>
<dbReference type="InterPro" id="IPR018114">
    <property type="entry name" value="TRYPSIN_HIS"/>
</dbReference>
<dbReference type="PANTHER" id="PTHR24252">
    <property type="entry name" value="ACROSIN-RELATED"/>
    <property type="match status" value="1"/>
</dbReference>
<dbReference type="Gene3D" id="2.40.10.10">
    <property type="entry name" value="Trypsin-like serine proteases"/>
    <property type="match status" value="1"/>
</dbReference>
<dbReference type="GO" id="GO:0006508">
    <property type="term" value="P:proteolysis"/>
    <property type="evidence" value="ECO:0007669"/>
    <property type="project" value="InterPro"/>
</dbReference>
<evidence type="ECO:0000313" key="4">
    <source>
        <dbReference type="Proteomes" id="UP000695007"/>
    </source>
</evidence>
<keyword evidence="4" id="KW-1185">Reference proteome</keyword>
<proteinExistence type="predicted"/>
<feature type="signal peptide" evidence="2">
    <location>
        <begin position="1"/>
        <end position="19"/>
    </location>
</feature>
<feature type="chain" id="PRO_5042550474" evidence="2">
    <location>
        <begin position="20"/>
        <end position="241"/>
    </location>
</feature>
<feature type="domain" description="Peptidase S1" evidence="3">
    <location>
        <begin position="24"/>
        <end position="241"/>
    </location>
</feature>
<gene>
    <name evidence="5" type="primary">LOC105362006</name>
</gene>
<evidence type="ECO:0000256" key="1">
    <source>
        <dbReference type="ARBA" id="ARBA00023157"/>
    </source>
</evidence>
<dbReference type="AlphaFoldDB" id="A0AAJ6YGH9"/>
<keyword evidence="1" id="KW-1015">Disulfide bond</keyword>